<name>A0AAW0S6B8_9HYPO</name>
<accession>A0AAW0S6B8</accession>
<gene>
    <name evidence="2" type="ORF">G3M48_004598</name>
</gene>
<evidence type="ECO:0000313" key="3">
    <source>
        <dbReference type="Proteomes" id="UP001397290"/>
    </source>
</evidence>
<evidence type="ECO:0000313" key="2">
    <source>
        <dbReference type="EMBL" id="KAK8150007.1"/>
    </source>
</evidence>
<feature type="compositionally biased region" description="Low complexity" evidence="1">
    <location>
        <begin position="28"/>
        <end position="41"/>
    </location>
</feature>
<dbReference type="EMBL" id="JAAHCF010000030">
    <property type="protein sequence ID" value="KAK8150007.1"/>
    <property type="molecule type" value="Genomic_DNA"/>
</dbReference>
<sequence length="268" mass="29896">MHVLNGFSTRRKSPKPRDLHIRKISFSGCSLSSGCSIDSASTTSTTRGPSHHRSDSDASYDPLRLHPIVQPPPRLHERAYISSPRRRRDDSPRTFFHDAGSSSNSSGSAWSGYGVSVFEYDDSDTEVDEDEDAAVVEQVQSNSMPPMTTPLDHDDAGDASDDDDYFFMKTLAKRPQMPRSHWSESTIQTLAQLTPAASSTIATPVERLEDPIEQARMMLPNLSRKHDTVPARPRMRAMDSVEQLVKRGGWKRKAIVMDKQENIAPTDI</sequence>
<proteinExistence type="predicted"/>
<reference evidence="2 3" key="1">
    <citation type="submission" date="2020-02" db="EMBL/GenBank/DDBJ databases">
        <title>Comparative genomics of the hypocrealean fungal genus Beauvera.</title>
        <authorList>
            <person name="Showalter D.N."/>
            <person name="Bushley K.E."/>
            <person name="Rehner S.A."/>
        </authorList>
    </citation>
    <scope>NUCLEOTIDE SEQUENCE [LARGE SCALE GENOMIC DNA]</scope>
    <source>
        <strain evidence="2 3">ARSEF4384</strain>
    </source>
</reference>
<feature type="region of interest" description="Disordered" evidence="1">
    <location>
        <begin position="28"/>
        <end position="109"/>
    </location>
</feature>
<protein>
    <submittedName>
        <fullName evidence="2">Uncharacterized protein</fullName>
    </submittedName>
</protein>
<organism evidence="2 3">
    <name type="scientific">Beauveria asiatica</name>
    <dbReference type="NCBI Taxonomy" id="1069075"/>
    <lineage>
        <taxon>Eukaryota</taxon>
        <taxon>Fungi</taxon>
        <taxon>Dikarya</taxon>
        <taxon>Ascomycota</taxon>
        <taxon>Pezizomycotina</taxon>
        <taxon>Sordariomycetes</taxon>
        <taxon>Hypocreomycetidae</taxon>
        <taxon>Hypocreales</taxon>
        <taxon>Cordycipitaceae</taxon>
        <taxon>Beauveria</taxon>
    </lineage>
</organism>
<feature type="compositionally biased region" description="Basic and acidic residues" evidence="1">
    <location>
        <begin position="87"/>
        <end position="96"/>
    </location>
</feature>
<keyword evidence="3" id="KW-1185">Reference proteome</keyword>
<dbReference type="Proteomes" id="UP001397290">
    <property type="component" value="Unassembled WGS sequence"/>
</dbReference>
<evidence type="ECO:0000256" key="1">
    <source>
        <dbReference type="SAM" id="MobiDB-lite"/>
    </source>
</evidence>
<comment type="caution">
    <text evidence="2">The sequence shown here is derived from an EMBL/GenBank/DDBJ whole genome shotgun (WGS) entry which is preliminary data.</text>
</comment>
<feature type="compositionally biased region" description="Low complexity" evidence="1">
    <location>
        <begin position="100"/>
        <end position="109"/>
    </location>
</feature>
<dbReference type="AlphaFoldDB" id="A0AAW0S6B8"/>